<evidence type="ECO:0000256" key="8">
    <source>
        <dbReference type="ARBA" id="ARBA00022816"/>
    </source>
</evidence>
<dbReference type="HOGENOM" id="CLU_008593_0_0_1"/>
<dbReference type="FunFam" id="1.20.58.1380:FF:000001">
    <property type="entry name" value="Nuclear pore complex protein Nup133"/>
    <property type="match status" value="1"/>
</dbReference>
<comment type="similarity">
    <text evidence="3">Belongs to the nucleoporin Nup133 family.</text>
</comment>
<evidence type="ECO:0000256" key="4">
    <source>
        <dbReference type="ARBA" id="ARBA00006752"/>
    </source>
</evidence>
<evidence type="ECO:0000256" key="6">
    <source>
        <dbReference type="ARBA" id="ARBA00022454"/>
    </source>
</evidence>
<dbReference type="GO" id="GO:0031080">
    <property type="term" value="C:nuclear pore outer ring"/>
    <property type="evidence" value="ECO:0007669"/>
    <property type="project" value="TreeGrafter"/>
</dbReference>
<dbReference type="eggNOG" id="KOG0676">
    <property type="taxonomic scope" value="Eukaryota"/>
</dbReference>
<keyword evidence="10" id="KW-0067">ATP-binding</keyword>
<evidence type="ECO:0000256" key="17">
    <source>
        <dbReference type="ARBA" id="ARBA00061981"/>
    </source>
</evidence>
<evidence type="ECO:0000313" key="23">
    <source>
        <dbReference type="Proteomes" id="UP000008672"/>
    </source>
</evidence>
<evidence type="ECO:0000256" key="5">
    <source>
        <dbReference type="ARBA" id="ARBA00022448"/>
    </source>
</evidence>
<feature type="domain" description="Nucleoporin Nup133/Nup155-like N-terminal" evidence="21">
    <location>
        <begin position="78"/>
        <end position="426"/>
    </location>
</feature>
<evidence type="ECO:0000256" key="2">
    <source>
        <dbReference type="ARBA" id="ARBA00004629"/>
    </source>
</evidence>
<comment type="function">
    <text evidence="16">Involved in poly(A)+ RNA transport. Involved in nephrogenesis.</text>
</comment>
<dbReference type="PANTHER" id="PTHR13405">
    <property type="entry name" value="NUCLEAR PORE COMPLEX PROTEIN NUP133"/>
    <property type="match status" value="1"/>
</dbReference>
<dbReference type="GO" id="GO:0000776">
    <property type="term" value="C:kinetochore"/>
    <property type="evidence" value="ECO:0007669"/>
    <property type="project" value="UniProtKB-KW"/>
</dbReference>
<evidence type="ECO:0000256" key="19">
    <source>
        <dbReference type="RuleBase" id="RU000487"/>
    </source>
</evidence>
<dbReference type="GO" id="GO:0017056">
    <property type="term" value="F:structural constituent of nuclear pore"/>
    <property type="evidence" value="ECO:0007669"/>
    <property type="project" value="InterPro"/>
</dbReference>
<dbReference type="EMBL" id="AFYH01046684">
    <property type="status" value="NOT_ANNOTATED_CDS"/>
    <property type="molecule type" value="Genomic_DNA"/>
</dbReference>
<dbReference type="InParanoid" id="H3B1I6"/>
<keyword evidence="23" id="KW-1185">Reference proteome</keyword>
<dbReference type="EMBL" id="AFYH01046686">
    <property type="status" value="NOT_ANNOTATED_CDS"/>
    <property type="molecule type" value="Genomic_DNA"/>
</dbReference>
<dbReference type="FunFam" id="2.130.10.10:FF:000238">
    <property type="entry name" value="Nuclear pore complex protein Nup133"/>
    <property type="match status" value="1"/>
</dbReference>
<dbReference type="SUPFAM" id="SSF117289">
    <property type="entry name" value="Nucleoporin domain"/>
    <property type="match status" value="1"/>
</dbReference>
<evidence type="ECO:0000256" key="10">
    <source>
        <dbReference type="ARBA" id="ARBA00022840"/>
    </source>
</evidence>
<reference evidence="22" key="2">
    <citation type="submission" date="2025-08" db="UniProtKB">
        <authorList>
            <consortium name="Ensembl"/>
        </authorList>
    </citation>
    <scope>IDENTIFICATION</scope>
</reference>
<dbReference type="Gene3D" id="1.25.40.700">
    <property type="match status" value="1"/>
</dbReference>
<dbReference type="EMBL" id="AFYH01046681">
    <property type="status" value="NOT_ANNOTATED_CDS"/>
    <property type="molecule type" value="Genomic_DNA"/>
</dbReference>
<dbReference type="PANTHER" id="PTHR13405:SF11">
    <property type="entry name" value="NUCLEAR PORE COMPLEX PROTEIN NUP133"/>
    <property type="match status" value="1"/>
</dbReference>
<organism evidence="22 23">
    <name type="scientific">Latimeria chalumnae</name>
    <name type="common">Coelacanth</name>
    <dbReference type="NCBI Taxonomy" id="7897"/>
    <lineage>
        <taxon>Eukaryota</taxon>
        <taxon>Metazoa</taxon>
        <taxon>Chordata</taxon>
        <taxon>Craniata</taxon>
        <taxon>Vertebrata</taxon>
        <taxon>Euteleostomi</taxon>
        <taxon>Coelacanthiformes</taxon>
        <taxon>Coelacanthidae</taxon>
        <taxon>Latimeria</taxon>
    </lineage>
</organism>
<evidence type="ECO:0000256" key="12">
    <source>
        <dbReference type="ARBA" id="ARBA00023010"/>
    </source>
</evidence>
<keyword evidence="14" id="KW-0539">Nucleus</keyword>
<dbReference type="GO" id="GO:0006606">
    <property type="term" value="P:protein import into nucleus"/>
    <property type="evidence" value="ECO:0007669"/>
    <property type="project" value="TreeGrafter"/>
</dbReference>
<proteinExistence type="inferred from homology"/>
<comment type="similarity">
    <text evidence="4 19">Belongs to the actin family.</text>
</comment>
<dbReference type="FunFam" id="3.30.420.40:FF:000291">
    <property type="entry name" value="Actin, alpha skeletal muscle"/>
    <property type="match status" value="1"/>
</dbReference>
<evidence type="ECO:0000256" key="14">
    <source>
        <dbReference type="ARBA" id="ARBA00023242"/>
    </source>
</evidence>
<reference evidence="23" key="1">
    <citation type="submission" date="2011-08" db="EMBL/GenBank/DDBJ databases">
        <title>The draft genome of Latimeria chalumnae.</title>
        <authorList>
            <person name="Di Palma F."/>
            <person name="Alfoldi J."/>
            <person name="Johnson J."/>
            <person name="Berlin A."/>
            <person name="Gnerre S."/>
            <person name="Jaffe D."/>
            <person name="MacCallum I."/>
            <person name="Young S."/>
            <person name="Walker B.J."/>
            <person name="Lander E."/>
            <person name="Lindblad-Toh K."/>
        </authorList>
    </citation>
    <scope>NUCLEOTIDE SEQUENCE [LARGE SCALE GENOMIC DNA]</scope>
    <source>
        <strain evidence="23">Wild caught</strain>
    </source>
</reference>
<dbReference type="EMBL" id="AFYH01046677">
    <property type="status" value="NOT_ANNOTATED_CDS"/>
    <property type="molecule type" value="Genomic_DNA"/>
</dbReference>
<evidence type="ECO:0000313" key="22">
    <source>
        <dbReference type="Ensembl" id="ENSLACP00000015757.1"/>
    </source>
</evidence>
<evidence type="ECO:0000256" key="7">
    <source>
        <dbReference type="ARBA" id="ARBA00022741"/>
    </source>
</evidence>
<dbReference type="FunFam" id="3.90.640.10:FF:000047">
    <property type="entry name" value="Actin, alpha skeletal muscle"/>
    <property type="match status" value="1"/>
</dbReference>
<dbReference type="PRINTS" id="PR00190">
    <property type="entry name" value="ACTIN"/>
</dbReference>
<dbReference type="EMBL" id="AFYH01046682">
    <property type="status" value="NOT_ANNOTATED_CDS"/>
    <property type="molecule type" value="Genomic_DNA"/>
</dbReference>
<dbReference type="Gene3D" id="2.130.10.10">
    <property type="entry name" value="YVTN repeat-like/Quinoprotein amine dehydrogenase"/>
    <property type="match status" value="1"/>
</dbReference>
<dbReference type="Gene3D" id="3.90.640.10">
    <property type="entry name" value="Actin, Chain A, domain 4"/>
    <property type="match status" value="1"/>
</dbReference>
<dbReference type="FunFam" id="1.25.40.700:FF:000001">
    <property type="entry name" value="Nuclear pore complex protein"/>
    <property type="match status" value="1"/>
</dbReference>
<gene>
    <name evidence="22" type="primary">NUP133</name>
</gene>
<dbReference type="EMBL" id="AFYH01046678">
    <property type="status" value="NOT_ANNOTATED_CDS"/>
    <property type="molecule type" value="Genomic_DNA"/>
</dbReference>
<comment type="subcellular location">
    <subcellularLocation>
        <location evidence="2">Chromosome</location>
        <location evidence="2">Centromere</location>
        <location evidence="2">Kinetochore</location>
    </subcellularLocation>
    <subcellularLocation>
        <location evidence="1">Nucleus</location>
        <location evidence="1">Nuclear pore complex</location>
    </subcellularLocation>
</comment>
<dbReference type="InterPro" id="IPR004000">
    <property type="entry name" value="Actin"/>
</dbReference>
<dbReference type="InterPro" id="IPR007187">
    <property type="entry name" value="Nucleoporin_Nup133/Nup155_C"/>
</dbReference>
<keyword evidence="6" id="KW-0158">Chromosome</keyword>
<evidence type="ECO:0000256" key="18">
    <source>
        <dbReference type="ARBA" id="ARBA00068592"/>
    </source>
</evidence>
<keyword evidence="9" id="KW-0995">Kinetochore</keyword>
<dbReference type="STRING" id="7897.ENSLACP00000015757"/>
<dbReference type="SMART" id="SM00268">
    <property type="entry name" value="ACTIN"/>
    <property type="match status" value="1"/>
</dbReference>
<dbReference type="Bgee" id="ENSLACG00000013878">
    <property type="expression patterns" value="Expressed in muscle tissue and 6 other cell types or tissues"/>
</dbReference>
<dbReference type="Pfam" id="PF08801">
    <property type="entry name" value="Nucleoporin_N"/>
    <property type="match status" value="1"/>
</dbReference>
<dbReference type="EMBL" id="AFYH01046679">
    <property type="status" value="NOT_ANNOTATED_CDS"/>
    <property type="molecule type" value="Genomic_DNA"/>
</dbReference>
<dbReference type="Gene3D" id="3.30.420.40">
    <property type="match status" value="2"/>
</dbReference>
<dbReference type="Pfam" id="PF03177">
    <property type="entry name" value="Nucleoporin_C"/>
    <property type="match status" value="1"/>
</dbReference>
<keyword evidence="8" id="KW-0509">mRNA transport</keyword>
<dbReference type="eggNOG" id="KOG4121">
    <property type="taxonomic scope" value="Eukaryota"/>
</dbReference>
<keyword evidence="12" id="KW-0811">Translocation</keyword>
<dbReference type="FunFam" id="2.30.36.70:FF:000001">
    <property type="entry name" value="Actin, alpha skeletal muscle"/>
    <property type="match status" value="1"/>
</dbReference>
<evidence type="ECO:0000256" key="9">
    <source>
        <dbReference type="ARBA" id="ARBA00022838"/>
    </source>
</evidence>
<dbReference type="InterPro" id="IPR020902">
    <property type="entry name" value="Actin/actin-like_CS"/>
</dbReference>
<dbReference type="GO" id="GO:0048731">
    <property type="term" value="P:system development"/>
    <property type="evidence" value="ECO:0007669"/>
    <property type="project" value="UniProtKB-ARBA"/>
</dbReference>
<dbReference type="EMBL" id="AFYH01046683">
    <property type="status" value="NOT_ANNOTATED_CDS"/>
    <property type="molecule type" value="Genomic_DNA"/>
</dbReference>
<evidence type="ECO:0000256" key="3">
    <source>
        <dbReference type="ARBA" id="ARBA00005569"/>
    </source>
</evidence>
<dbReference type="Gene3D" id="1.20.58.1380">
    <property type="match status" value="1"/>
</dbReference>
<dbReference type="GO" id="GO:0005524">
    <property type="term" value="F:ATP binding"/>
    <property type="evidence" value="ECO:0007669"/>
    <property type="project" value="UniProtKB-KW"/>
</dbReference>
<dbReference type="FunCoup" id="H3B1I6">
    <property type="interactions" value="4051"/>
</dbReference>
<dbReference type="GO" id="GO:0000972">
    <property type="term" value="P:transcription-dependent tethering of RNA polymerase II gene DNA at nuclear periphery"/>
    <property type="evidence" value="ECO:0007669"/>
    <property type="project" value="TreeGrafter"/>
</dbReference>
<evidence type="ECO:0000256" key="13">
    <source>
        <dbReference type="ARBA" id="ARBA00023132"/>
    </source>
</evidence>
<reference evidence="22" key="3">
    <citation type="submission" date="2025-09" db="UniProtKB">
        <authorList>
            <consortium name="Ensembl"/>
        </authorList>
    </citation>
    <scope>IDENTIFICATION</scope>
</reference>
<dbReference type="PROSITE" id="PS00406">
    <property type="entry name" value="ACTINS_1"/>
    <property type="match status" value="1"/>
</dbReference>
<dbReference type="GeneTree" id="ENSGT00390000011529"/>
<accession>H3B1I6</accession>
<dbReference type="InterPro" id="IPR043129">
    <property type="entry name" value="ATPase_NBD"/>
</dbReference>
<dbReference type="GO" id="GO:0016973">
    <property type="term" value="P:poly(A)+ mRNA export from nucleus"/>
    <property type="evidence" value="ECO:0007669"/>
    <property type="project" value="TreeGrafter"/>
</dbReference>
<dbReference type="Pfam" id="PF00022">
    <property type="entry name" value="Actin"/>
    <property type="match status" value="1"/>
</dbReference>
<keyword evidence="15" id="KW-0137">Centromere</keyword>
<protein>
    <recommendedName>
        <fullName evidence="18">Nuclear pore complex protein Nup133</fullName>
    </recommendedName>
</protein>
<dbReference type="InterPro" id="IPR004001">
    <property type="entry name" value="Actin_CS"/>
</dbReference>
<keyword evidence="11" id="KW-0653">Protein transport</keyword>
<dbReference type="EMBL" id="AFYH01046680">
    <property type="status" value="NOT_ANNOTATED_CDS"/>
    <property type="molecule type" value="Genomic_DNA"/>
</dbReference>
<name>H3B1I6_LATCH</name>
<evidence type="ECO:0000256" key="11">
    <source>
        <dbReference type="ARBA" id="ARBA00022927"/>
    </source>
</evidence>
<dbReference type="Ensembl" id="ENSLACT00000015867.1">
    <property type="protein sequence ID" value="ENSLACP00000015757.1"/>
    <property type="gene ID" value="ENSLACG00000013878.2"/>
</dbReference>
<dbReference type="PROSITE" id="PS01132">
    <property type="entry name" value="ACTINS_ACT_LIKE"/>
    <property type="match status" value="1"/>
</dbReference>
<feature type="domain" description="Nucleoporin Nup133/Nup155-like C-terminal" evidence="20">
    <location>
        <begin position="862"/>
        <end position="1067"/>
    </location>
</feature>
<dbReference type="Gene3D" id="2.30.36.70">
    <property type="entry name" value="Actin, Chain A, domain 2"/>
    <property type="match status" value="1"/>
</dbReference>
<evidence type="ECO:0000256" key="1">
    <source>
        <dbReference type="ARBA" id="ARBA00004567"/>
    </source>
</evidence>
<evidence type="ECO:0000256" key="15">
    <source>
        <dbReference type="ARBA" id="ARBA00023328"/>
    </source>
</evidence>
<dbReference type="GO" id="GO:0048513">
    <property type="term" value="P:animal organ development"/>
    <property type="evidence" value="ECO:0007669"/>
    <property type="project" value="UniProtKB-ARBA"/>
</dbReference>
<dbReference type="Proteomes" id="UP000008672">
    <property type="component" value="Unassembled WGS sequence"/>
</dbReference>
<dbReference type="SUPFAM" id="SSF53067">
    <property type="entry name" value="Actin-like ATPase domain"/>
    <property type="match status" value="2"/>
</dbReference>
<comment type="subunit">
    <text evidence="17">Forms part of the Nup160 subcomplex in the nuclear pore which is composed of NUP160, NUP133, NUP107 and Nup96. This complex plays a role in RNA export and in tethering Nup98 and NUP153 to the nucleus.</text>
</comment>
<evidence type="ECO:0000256" key="16">
    <source>
        <dbReference type="ARBA" id="ARBA00055775"/>
    </source>
</evidence>
<evidence type="ECO:0000259" key="20">
    <source>
        <dbReference type="Pfam" id="PF03177"/>
    </source>
</evidence>
<dbReference type="InterPro" id="IPR015943">
    <property type="entry name" value="WD40/YVTN_repeat-like_dom_sf"/>
</dbReference>
<evidence type="ECO:0000259" key="21">
    <source>
        <dbReference type="Pfam" id="PF08801"/>
    </source>
</evidence>
<sequence length="1421" mass="159214">SLVVMFSPRSPAVSHRKSLASPAGSRVAVRKTLGQSSTSGLFSPVRRSSLSLRATPLRGVQHPIVSETVNYGVQTFGSSLPVKVMEALTLAEEDEQLTAKVDECGWAWLVSGERLIIWKIGQPSVAKLSVCKELQLPLSEFPYSADLVAISSQNAAGETISVQTISVMAATGEGTVRYWSSLTQEGSYTETTVDFGDNSCNFLNAITGAEFVLSSSKNQLVRLTPDVSGKIQQRILQEEQGILSGIGRRVSSLFGILTTPSDVTLYSVLWDKEAECLYTLSSEHLNKWEIEDTSECHVFSWDMNRILKEQISDAIWGSESNYEEIQENINVRYLDLQLKRKGLVILAAAWFPGESPCLSYYSLVTVQDLGYNMSDDITVEVTKYSPEFQSEELQDCRFIVPDSTNRAAYLYTEDTVFVCSTGTGRGSLPQEKIAFSTAGNNRSSYEFFYIFFMTQTANSNILTNIIRMSSYLFHPPGDGILGAGYYAGLPVFFSRNSGLVAVIAREGASVLPENLENSLAASVAPGGMEVRWFHTSKFFFFECVDSILVEVTMKSANEAEEDKTKMLKASFLQFCRRDIIGAQGIIEKLFPEDVDSDLEGAVSQISVDLIDDYPASDPRWAESVPDAETAGFSNTSLILLHQLEDKMKAHSFYIDFLHQVGLFHRLSSVSVRGTLMATPLLLCEHAEKLSAAIVLKNHHSKLPGLVNKAILLALNKRGNEVPQNLTAADLFFREISQIDTIFECLLEVEEQVLKDTPVESAEWAQIVVNVNNMLKDMLQAAIQYRQNKNSLYRTVCQNEKEPEYVPWTASSGPAGVRPVIVRQHGIVLKNIFPQADTVLRSTVMEQLVALLDILLGGYVSQLNSIDRPSDLERYNNLEMEYSQKRSELLSPLLSLGQYQWAATLAEKYCDFDILVQLCEQTDNQARLQRYMAQFTDQNFSDFLFRWYMEKGKRGKLLSQPIAQHAQLASFLQSHEHLSWLHEINTQDFEKAHKTLRTLADMESHYMAKKKTLLSLSKLAALASDLPEDVLQEKIDEIAEQQHFLLHQETLPKQLLDEKQLTLDSMPVMSALQVIKLYICDENRNANEYDFKKALDLLDFIGEEEEVDIDALKLEIFSNSLLRDNWSRSDGREDPVEASKESIFVKILQMLLKEGVQLKEYLPDVNELLQSEELRSKAAIMCDEDETTALVCDNGSGLVKAGFAGDDAPRAVFPSIVGRPRHQGVMVGMGQKDSYVGDEAQSKRGILTLKYPIEHGIITNWDDMEKIWHHTFYNELRVAPEEHPTLLTEAPLNPKANREKMTQIMFETFNVPAMYVAIQAVLSLYASGRTTGIVLDSGDGVTHNVPIYEGYALPHAIMRLDLAGRDLTDYLMKILTERGYSFVTTAEREIVRDIKEKLCYVALDFENEMATAASSSSLEKSY</sequence>
<keyword evidence="5" id="KW-0813">Transport</keyword>
<dbReference type="EMBL" id="AFYH01046685">
    <property type="status" value="NOT_ANNOTATED_CDS"/>
    <property type="molecule type" value="Genomic_DNA"/>
</dbReference>
<dbReference type="InterPro" id="IPR014908">
    <property type="entry name" value="Nucleoporin_Nup133/Nup155_N"/>
</dbReference>
<dbReference type="InterPro" id="IPR037624">
    <property type="entry name" value="Nup133-like"/>
</dbReference>
<keyword evidence="7" id="KW-0547">Nucleotide-binding</keyword>
<keyword evidence="13" id="KW-0906">Nuclear pore complex</keyword>